<name>A0ABQ3VZ71_9LACO</name>
<keyword evidence="3" id="KW-0808">Transferase</keyword>
<keyword evidence="1 6" id="KW-1277">Toxin-antitoxin system</keyword>
<evidence type="ECO:0000313" key="8">
    <source>
        <dbReference type="EMBL" id="GHP14023.1"/>
    </source>
</evidence>
<comment type="similarity">
    <text evidence="6">Belongs to the DarT ADP-ribosyltransferase family.</text>
</comment>
<keyword evidence="2" id="KW-0328">Glycosyltransferase</keyword>
<gene>
    <name evidence="8" type="ORF">YK48G_14480</name>
</gene>
<evidence type="ECO:0000256" key="1">
    <source>
        <dbReference type="ARBA" id="ARBA00022649"/>
    </source>
</evidence>
<keyword evidence="9" id="KW-1185">Reference proteome</keyword>
<evidence type="ECO:0000256" key="6">
    <source>
        <dbReference type="PROSITE-ProRule" id="PRU01362"/>
    </source>
</evidence>
<evidence type="ECO:0000256" key="2">
    <source>
        <dbReference type="ARBA" id="ARBA00022676"/>
    </source>
</evidence>
<feature type="domain" description="DarT" evidence="7">
    <location>
        <begin position="29"/>
        <end position="232"/>
    </location>
</feature>
<evidence type="ECO:0000313" key="9">
    <source>
        <dbReference type="Proteomes" id="UP000604765"/>
    </source>
</evidence>
<keyword evidence="4" id="KW-0548">Nucleotidyltransferase</keyword>
<protein>
    <recommendedName>
        <fullName evidence="7">DarT domain-containing protein</fullName>
    </recommendedName>
</protein>
<dbReference type="InterPro" id="IPR029494">
    <property type="entry name" value="DarT"/>
</dbReference>
<accession>A0ABQ3VZ71</accession>
<dbReference type="EMBL" id="BNJR01000012">
    <property type="protein sequence ID" value="GHP14023.1"/>
    <property type="molecule type" value="Genomic_DNA"/>
</dbReference>
<sequence>MSFQKTINDIKDGNIPTNLNRLKRRLWPNYCYHFTNIDNAIQILQAGYLYSRKRAISLGIMRNENANQDIIANTQPKVFDYARLYFRPQAPTLFDNEGFRAQKAYKHARCPFPIYFLFSLSDVLNLPTSYFSSVSLATHQKPVFLSSETDFSELPFNLIYNDSRFTRAERDNIVRHEQAEIIVKSQLSLSYLQKIVVRSVAEKDTLDQLLKNAGLTNFLDQIEIDEDGSFFFKRWTYMDDVTMNSDNIKLSMRVGQDAFPTDWGNSPRAIVPESHELYLNYRVVIIDSNNREWYWPNPAKVNALPQNLTLSLKNINDDNYTVKVYLDGQLAYFGRHDEFSDLPF</sequence>
<comment type="caution">
    <text evidence="8">The sequence shown here is derived from an EMBL/GenBank/DDBJ whole genome shotgun (WGS) entry which is preliminary data.</text>
</comment>
<dbReference type="Proteomes" id="UP000604765">
    <property type="component" value="Unassembled WGS sequence"/>
</dbReference>
<evidence type="ECO:0000256" key="5">
    <source>
        <dbReference type="ARBA" id="ARBA00023125"/>
    </source>
</evidence>
<dbReference type="PROSITE" id="PS52018">
    <property type="entry name" value="DART"/>
    <property type="match status" value="1"/>
</dbReference>
<dbReference type="RefSeq" id="WP_203630032.1">
    <property type="nucleotide sequence ID" value="NZ_BNJR01000012.1"/>
</dbReference>
<keyword evidence="5 6" id="KW-0238">DNA-binding</keyword>
<dbReference type="Pfam" id="PF14487">
    <property type="entry name" value="DarT"/>
    <property type="match status" value="1"/>
</dbReference>
<evidence type="ECO:0000259" key="7">
    <source>
        <dbReference type="PROSITE" id="PS52018"/>
    </source>
</evidence>
<organism evidence="8 9">
    <name type="scientific">Lentilactobacillus fungorum</name>
    <dbReference type="NCBI Taxonomy" id="2201250"/>
    <lineage>
        <taxon>Bacteria</taxon>
        <taxon>Bacillati</taxon>
        <taxon>Bacillota</taxon>
        <taxon>Bacilli</taxon>
        <taxon>Lactobacillales</taxon>
        <taxon>Lactobacillaceae</taxon>
        <taxon>Lentilactobacillus</taxon>
    </lineage>
</organism>
<evidence type="ECO:0000256" key="3">
    <source>
        <dbReference type="ARBA" id="ARBA00022679"/>
    </source>
</evidence>
<comment type="caution">
    <text evidence="6">Lacks conserved residue(s) required for the propagation of feature annotation.</text>
</comment>
<proteinExistence type="inferred from homology"/>
<evidence type="ECO:0000256" key="4">
    <source>
        <dbReference type="ARBA" id="ARBA00022695"/>
    </source>
</evidence>
<reference evidence="8 9" key="1">
    <citation type="journal article" date="2021" name="Int. J. Syst. Evol. Microbiol.">
        <title>Lentilactobacillus fungorum sp. nov., isolated from spent mushroom substrates.</title>
        <authorList>
            <person name="Tohno M."/>
            <person name="Tanizawa Y."/>
            <person name="Kojima Y."/>
            <person name="Sakamoto M."/>
            <person name="Ohkuma M."/>
            <person name="Kobayashi H."/>
        </authorList>
    </citation>
    <scope>NUCLEOTIDE SEQUENCE [LARGE SCALE GENOMIC DNA]</scope>
    <source>
        <strain evidence="8 9">YK48G</strain>
    </source>
</reference>